<dbReference type="EMBL" id="JAUCMV010000005">
    <property type="protein sequence ID" value="KAK0394916.1"/>
    <property type="molecule type" value="Genomic_DNA"/>
</dbReference>
<dbReference type="PANTHER" id="PTHR21704">
    <property type="entry name" value="NIPPED-B-LIKE PROTEIN DELANGIN SCC2-RELATED"/>
    <property type="match status" value="1"/>
</dbReference>
<comment type="caution">
    <text evidence="1">The sequence shown here is derived from an EMBL/GenBank/DDBJ whole genome shotgun (WGS) entry which is preliminary data.</text>
</comment>
<dbReference type="GO" id="GO:0090694">
    <property type="term" value="C:Scc2-Scc4 cohesin loading complex"/>
    <property type="evidence" value="ECO:0007669"/>
    <property type="project" value="TreeGrafter"/>
</dbReference>
<evidence type="ECO:0000313" key="2">
    <source>
        <dbReference type="Proteomes" id="UP001175271"/>
    </source>
</evidence>
<proteinExistence type="predicted"/>
<name>A0AA39GXH6_9BILA</name>
<accession>A0AA39GXH6</accession>
<dbReference type="Proteomes" id="UP001175271">
    <property type="component" value="Unassembled WGS sequence"/>
</dbReference>
<protein>
    <submittedName>
        <fullName evidence="1">Uncharacterized protein</fullName>
    </submittedName>
</protein>
<dbReference type="GO" id="GO:0071169">
    <property type="term" value="P:establishment of protein localization to chromatin"/>
    <property type="evidence" value="ECO:0007669"/>
    <property type="project" value="TreeGrafter"/>
</dbReference>
<dbReference type="GO" id="GO:0010468">
    <property type="term" value="P:regulation of gene expression"/>
    <property type="evidence" value="ECO:0007669"/>
    <property type="project" value="InterPro"/>
</dbReference>
<evidence type="ECO:0000313" key="1">
    <source>
        <dbReference type="EMBL" id="KAK0394916.1"/>
    </source>
</evidence>
<dbReference type="GO" id="GO:0061775">
    <property type="term" value="F:cohesin loader activity"/>
    <property type="evidence" value="ECO:0007669"/>
    <property type="project" value="InterPro"/>
</dbReference>
<dbReference type="GO" id="GO:0140588">
    <property type="term" value="P:chromatin looping"/>
    <property type="evidence" value="ECO:0007669"/>
    <property type="project" value="InterPro"/>
</dbReference>
<dbReference type="PANTHER" id="PTHR21704:SF18">
    <property type="entry name" value="NIPPED-B-LIKE PROTEIN"/>
    <property type="match status" value="1"/>
</dbReference>
<sequence>MRKTALDAVGNFSAEHSDYLERDEMKNMYMVLLRMEEQSYLELKIQTLQTLELFLEIEEEKSIRMNAQCEGYARPEGYGAGIFWPGVNYYSNLLERFLERRIHKEQQEKMKIELVAQKVAQEVAMKEKEKESGESKAKFFERANKKGRKRAHDEEIEERLFERESTPAEVVKQRNADDAWVKFEGVGESTVIHLISACAPVFFVENVGEQQIQTIKVLTKVFSQYSDHCLPLTRNSRNCYRMNSEEWAGNVTVLFLQLIQSAIKVPKRTKTTVDDEDEELLEFSSVNDGIVKDSFAQPEKMINFFIHESLSKFT</sequence>
<organism evidence="1 2">
    <name type="scientific">Steinernema hermaphroditum</name>
    <dbReference type="NCBI Taxonomy" id="289476"/>
    <lineage>
        <taxon>Eukaryota</taxon>
        <taxon>Metazoa</taxon>
        <taxon>Ecdysozoa</taxon>
        <taxon>Nematoda</taxon>
        <taxon>Chromadorea</taxon>
        <taxon>Rhabditida</taxon>
        <taxon>Tylenchina</taxon>
        <taxon>Panagrolaimomorpha</taxon>
        <taxon>Strongyloidoidea</taxon>
        <taxon>Steinernematidae</taxon>
        <taxon>Steinernema</taxon>
    </lineage>
</organism>
<keyword evidence="2" id="KW-1185">Reference proteome</keyword>
<dbReference type="GO" id="GO:0034087">
    <property type="term" value="P:establishment of mitotic sister chromatid cohesion"/>
    <property type="evidence" value="ECO:0007669"/>
    <property type="project" value="TreeGrafter"/>
</dbReference>
<gene>
    <name evidence="1" type="ORF">QR680_001007</name>
</gene>
<reference evidence="1" key="1">
    <citation type="submission" date="2023-06" db="EMBL/GenBank/DDBJ databases">
        <title>Genomic analysis of the entomopathogenic nematode Steinernema hermaphroditum.</title>
        <authorList>
            <person name="Schwarz E.M."/>
            <person name="Heppert J.K."/>
            <person name="Baniya A."/>
            <person name="Schwartz H.T."/>
            <person name="Tan C.-H."/>
            <person name="Antoshechkin I."/>
            <person name="Sternberg P.W."/>
            <person name="Goodrich-Blair H."/>
            <person name="Dillman A.R."/>
        </authorList>
    </citation>
    <scope>NUCLEOTIDE SEQUENCE</scope>
    <source>
        <strain evidence="1">PS9179</strain>
        <tissue evidence="1">Whole animal</tissue>
    </source>
</reference>
<dbReference type="GO" id="GO:0003682">
    <property type="term" value="F:chromatin binding"/>
    <property type="evidence" value="ECO:0007669"/>
    <property type="project" value="TreeGrafter"/>
</dbReference>
<dbReference type="AlphaFoldDB" id="A0AA39GXH6"/>
<dbReference type="GO" id="GO:1990414">
    <property type="term" value="P:replication-born double-strand break repair via sister chromatid exchange"/>
    <property type="evidence" value="ECO:0007669"/>
    <property type="project" value="TreeGrafter"/>
</dbReference>
<dbReference type="InterPro" id="IPR033031">
    <property type="entry name" value="Scc2/Nipped-B"/>
</dbReference>